<protein>
    <submittedName>
        <fullName evidence="3">Tetratricopeptide repeat domain 16</fullName>
    </submittedName>
</protein>
<dbReference type="BioGRID-ORCS" id="338348">
    <property type="hits" value="1 hit in 79 CRISPR screens"/>
</dbReference>
<dbReference type="Bgee" id="ENSMUSG00000039021">
    <property type="expression patterns" value="Expressed in dorsal pancreas and 77 other cell types or tissues"/>
</dbReference>
<reference evidence="3 5" key="2">
    <citation type="journal article" date="2011" name="PLoS Biol.">
        <title>Modernizing reference genome assemblies.</title>
        <authorList>
            <person name="Church D.M."/>
            <person name="Schneider V.A."/>
            <person name="Graves T."/>
            <person name="Auger K."/>
            <person name="Cunningham F."/>
            <person name="Bouk N."/>
            <person name="Chen H.C."/>
            <person name="Agarwala R."/>
            <person name="McLaren W.M."/>
            <person name="Ritchie G.R."/>
            <person name="Albracht D."/>
            <person name="Kremitzki M."/>
            <person name="Rock S."/>
            <person name="Kotkiewicz H."/>
            <person name="Kremitzki C."/>
            <person name="Wollam A."/>
            <person name="Trani L."/>
            <person name="Fulton L."/>
            <person name="Fulton R."/>
            <person name="Matthews L."/>
            <person name="Whitehead S."/>
            <person name="Chow W."/>
            <person name="Torrance J."/>
            <person name="Dunn M."/>
            <person name="Harden G."/>
            <person name="Threadgold G."/>
            <person name="Wood J."/>
            <person name="Collins J."/>
            <person name="Heath P."/>
            <person name="Griffiths G."/>
            <person name="Pelan S."/>
            <person name="Grafham D."/>
            <person name="Eichler E.E."/>
            <person name="Weinstock G."/>
            <person name="Mardis E.R."/>
            <person name="Wilson R.K."/>
            <person name="Howe K."/>
            <person name="Flicek P."/>
            <person name="Hubbard T."/>
        </authorList>
    </citation>
    <scope>NUCLEOTIDE SEQUENCE [LARGE SCALE GENOMIC DNA]</scope>
    <source>
        <strain evidence="3 5">C57BL/6J</strain>
    </source>
</reference>
<proteinExistence type="predicted"/>
<dbReference type="PANTHER" id="PTHR45153">
    <property type="entry name" value="TETRATRICOPEPTIDE REPEAT PROTEIN 16"/>
    <property type="match status" value="1"/>
</dbReference>
<feature type="repeat" description="TPR" evidence="1">
    <location>
        <begin position="150"/>
        <end position="183"/>
    </location>
</feature>
<dbReference type="PROSITE" id="PS50005">
    <property type="entry name" value="TPR"/>
    <property type="match status" value="4"/>
</dbReference>
<dbReference type="AGR" id="MGI:2443048"/>
<dbReference type="Pfam" id="PF13181">
    <property type="entry name" value="TPR_8"/>
    <property type="match status" value="1"/>
</dbReference>
<feature type="compositionally biased region" description="Polar residues" evidence="2">
    <location>
        <begin position="741"/>
        <end position="775"/>
    </location>
</feature>
<dbReference type="Ensembl" id="ENSMUST00000161430.8">
    <property type="protein sequence ID" value="ENSMUSP00000124031.2"/>
    <property type="gene ID" value="ENSMUSG00000039021.16"/>
</dbReference>
<dbReference type="Pfam" id="PF12895">
    <property type="entry name" value="ANAPC3"/>
    <property type="match status" value="1"/>
</dbReference>
<dbReference type="SMR" id="E9PZ84"/>
<feature type="repeat" description="TPR" evidence="1">
    <location>
        <begin position="379"/>
        <end position="412"/>
    </location>
</feature>
<evidence type="ECO:0000313" key="3">
    <source>
        <dbReference type="Ensembl" id="ENSMUSP00000124031.2"/>
    </source>
</evidence>
<dbReference type="OrthoDB" id="1926212at2759"/>
<dbReference type="UCSC" id="uc008jgv.3">
    <property type="organism name" value="mouse"/>
</dbReference>
<reference evidence="3 5" key="1">
    <citation type="journal article" date="2009" name="PLoS Biol.">
        <title>Lineage-specific biology revealed by a finished genome assembly of the mouse.</title>
        <authorList>
            <consortium name="Mouse Genome Sequencing Consortium"/>
            <person name="Church D.M."/>
            <person name="Goodstadt L."/>
            <person name="Hillier L.W."/>
            <person name="Zody M.C."/>
            <person name="Goldstein S."/>
            <person name="She X."/>
            <person name="Bult C.J."/>
            <person name="Agarwala R."/>
            <person name="Cherry J.L."/>
            <person name="DiCuccio M."/>
            <person name="Hlavina W."/>
            <person name="Kapustin Y."/>
            <person name="Meric P."/>
            <person name="Maglott D."/>
            <person name="Birtle Z."/>
            <person name="Marques A.C."/>
            <person name="Graves T."/>
            <person name="Zhou S."/>
            <person name="Teague B."/>
            <person name="Potamousis K."/>
            <person name="Churas C."/>
            <person name="Place M."/>
            <person name="Herschleb J."/>
            <person name="Runnheim R."/>
            <person name="Forrest D."/>
            <person name="Amos-Landgraf J."/>
            <person name="Schwartz D.C."/>
            <person name="Cheng Z."/>
            <person name="Lindblad-Toh K."/>
            <person name="Eichler E.E."/>
            <person name="Ponting C.P."/>
        </authorList>
    </citation>
    <scope>NUCLEOTIDE SEQUENCE [LARGE SCALE GENOMIC DNA]</scope>
    <source>
        <strain evidence="3 5">C57BL/6J</strain>
    </source>
</reference>
<dbReference type="InterPro" id="IPR011990">
    <property type="entry name" value="TPR-like_helical_dom_sf"/>
</dbReference>
<dbReference type="PANTHER" id="PTHR45153:SF1">
    <property type="entry name" value="TETRATRICOPEPTIDE REPEAT PROTEIN 16"/>
    <property type="match status" value="1"/>
</dbReference>
<evidence type="ECO:0000256" key="1">
    <source>
        <dbReference type="PROSITE-ProRule" id="PRU00339"/>
    </source>
</evidence>
<dbReference type="InterPro" id="IPR019734">
    <property type="entry name" value="TPR_rpt"/>
</dbReference>
<accession>E9PZ84</accession>
<evidence type="ECO:0000313" key="5">
    <source>
        <dbReference type="Proteomes" id="UP000000589"/>
    </source>
</evidence>
<name>E9PZ84_MOUSE</name>
<dbReference type="SMART" id="SM00028">
    <property type="entry name" value="TPR"/>
    <property type="match status" value="9"/>
</dbReference>
<feature type="region of interest" description="Disordered" evidence="2">
    <location>
        <begin position="612"/>
        <end position="649"/>
    </location>
</feature>
<dbReference type="ExpressionAtlas" id="E9PZ84">
    <property type="expression patterns" value="baseline and differential"/>
</dbReference>
<reference evidence="3" key="3">
    <citation type="submission" date="2025-08" db="UniProtKB">
        <authorList>
            <consortium name="Ensembl"/>
        </authorList>
    </citation>
    <scope>IDENTIFICATION</scope>
    <source>
        <strain evidence="3">C57BL/6J</strain>
    </source>
</reference>
<dbReference type="PhylomeDB" id="E9PZ84"/>
<keyword evidence="5" id="KW-1185">Reference proteome</keyword>
<feature type="compositionally biased region" description="Polar residues" evidence="2">
    <location>
        <begin position="8"/>
        <end position="18"/>
    </location>
</feature>
<dbReference type="GeneID" id="338348"/>
<dbReference type="CTD" id="158248"/>
<evidence type="ECO:0000256" key="2">
    <source>
        <dbReference type="SAM" id="MobiDB-lite"/>
    </source>
</evidence>
<dbReference type="ProteomicsDB" id="353405"/>
<feature type="compositionally biased region" description="Polar residues" evidence="2">
    <location>
        <begin position="612"/>
        <end position="621"/>
    </location>
</feature>
<dbReference type="DNASU" id="338348"/>
<dbReference type="VEuPathDB" id="HostDB:ENSMUSG00000039021"/>
<dbReference type="RefSeq" id="NP_796358.2">
    <property type="nucleotide sequence ID" value="NM_177384.3"/>
</dbReference>
<dbReference type="Proteomes" id="UP000000589">
    <property type="component" value="Chromosome 2"/>
</dbReference>
<feature type="repeat" description="TPR" evidence="1">
    <location>
        <begin position="109"/>
        <end position="142"/>
    </location>
</feature>
<feature type="repeat" description="TPR" evidence="1">
    <location>
        <begin position="75"/>
        <end position="108"/>
    </location>
</feature>
<dbReference type="SUPFAM" id="SSF48452">
    <property type="entry name" value="TPR-like"/>
    <property type="match status" value="2"/>
</dbReference>
<dbReference type="Gene3D" id="1.25.40.10">
    <property type="entry name" value="Tetratricopeptide repeat domain"/>
    <property type="match status" value="5"/>
</dbReference>
<sequence>MTDRSKTQRTPSASSSRTGLLKEPHSARSQKTPKLKVPEAPEKILRRIFGTSHVFYVMTDPTKRRMIGSTVPAKVREYYNQGHQCLLQEDWEMSVLFFSRALHLDPKLVDFYVFRAEAFIQLCDFSSALQNLRRAYSYDPGNNKYLNRLAFVLYLQGQCLYELCDFQEALCVFLQASDLQPQNASFSYRCMACLLALKRYHDCLALITREVKQGRASADVYILRARLYNFFQKAKLCYQDLRSALLLDPLHAQAKGLLQKMVDQAKQSLQDASTLAVQGKVHRALKCINCAIENNPLDPNFFFFRGTLRRRLQQFDHAVEDFLKAMDMVTDTQDNLVKQAQRQLLLTYNDFAVHCYNHGAYQEGVLLLNKAIRDEQNEKGLYINRGDCFFQLGNLAFAEADYKQALALSPLDEGANLRMGVLQEKLGFCQQKHRQFQTAEEHFSEAIRHSPQKPQYYLHRAKCRQFLQNTLGARLDVATVLLLNPEYPKMAAVMNTLFPSMTVENVLKSQVAELAKLQLSRMIENGPKNIYPQSTVVQRLLERRKAQVLVKLWKQERLGTPEEEVTLYQAPQLAEEKKVKTARRRTSLTDSYADQTSSGSVFSIVSISTSGPEMSTSQEYKSSSHTAIESSESTLLKPQLSVPRKSQELTWSPKVVQAVTENLIQNATEVTPAYGQRDSKKATQVPKPKKTEDPKDPSQSTSTTEAPEGPRPSKSRSTLSVKERIRRAKAVRAQGWKLKAQRSSQKVTKTPSLTHSTTHSDIGESANDTPGQTPWPSKAADSLSFSEISSTDLSSSESFLELTNLLTQEVQQIPGDREKLTSDD</sequence>
<dbReference type="AlphaFoldDB" id="E9PZ84"/>
<reference evidence="3" key="4">
    <citation type="submission" date="2025-09" db="UniProtKB">
        <authorList>
            <consortium name="Ensembl"/>
        </authorList>
    </citation>
    <scope>IDENTIFICATION</scope>
    <source>
        <strain evidence="3">C57BL/6J</strain>
    </source>
</reference>
<dbReference type="Antibodypedia" id="17085">
    <property type="antibodies" value="105 antibodies from 18 providers"/>
</dbReference>
<gene>
    <name evidence="3 4" type="primary">Ttc16</name>
</gene>
<feature type="compositionally biased region" description="Low complexity" evidence="2">
    <location>
        <begin position="623"/>
        <end position="634"/>
    </location>
</feature>
<feature type="region of interest" description="Disordered" evidence="2">
    <location>
        <begin position="1"/>
        <end position="36"/>
    </location>
</feature>
<keyword evidence="1" id="KW-0802">TPR repeat</keyword>
<evidence type="ECO:0000313" key="4">
    <source>
        <dbReference type="MGI" id="MGI:2443048"/>
    </source>
</evidence>
<dbReference type="GeneTree" id="ENSGT00390000004550"/>
<organism evidence="3 5">
    <name type="scientific">Mus musculus</name>
    <name type="common">Mouse</name>
    <dbReference type="NCBI Taxonomy" id="10090"/>
    <lineage>
        <taxon>Eukaryota</taxon>
        <taxon>Metazoa</taxon>
        <taxon>Chordata</taxon>
        <taxon>Craniata</taxon>
        <taxon>Vertebrata</taxon>
        <taxon>Euteleostomi</taxon>
        <taxon>Mammalia</taxon>
        <taxon>Eutheria</taxon>
        <taxon>Euarchontoglires</taxon>
        <taxon>Glires</taxon>
        <taxon>Rodentia</taxon>
        <taxon>Myomorpha</taxon>
        <taxon>Muroidea</taxon>
        <taxon>Muridae</taxon>
        <taxon>Murinae</taxon>
        <taxon>Mus</taxon>
        <taxon>Mus</taxon>
    </lineage>
</organism>
<dbReference type="MGI" id="MGI:2443048">
    <property type="gene designation" value="Ttc16"/>
</dbReference>
<feature type="region of interest" description="Disordered" evidence="2">
    <location>
        <begin position="669"/>
        <end position="790"/>
    </location>
</feature>